<dbReference type="RefSeq" id="NP_872569.1">
    <property type="nucleotide sequence ID" value="NC_005038.1"/>
</dbReference>
<reference evidence="2" key="2">
    <citation type="journal article" date="2015" name="J. Gen. Virol.">
        <title>Isolation of an Adoxophyes orana granulovirus (AdorGV) occlusion body morphology mutant: biological activity, genome sequence and relationship to other isolates of AdorGV.</title>
        <authorList>
            <person name="Nakai M."/>
            <person name="Harrison R.L."/>
            <person name="Uchida H."/>
            <person name="Ukuda R."/>
            <person name="Hikihara S."/>
            <person name="Ishii K."/>
            <person name="Kunimi Y."/>
        </authorList>
    </citation>
    <scope>NUCLEOTIDE SEQUENCE</scope>
    <source>
        <strain evidence="2">Miyazaki</strain>
    </source>
</reference>
<accession>Q7T9Q0</accession>
<dbReference type="GeneID" id="1463339"/>
<evidence type="ECO:0000313" key="2">
    <source>
        <dbReference type="EMBL" id="AJA91757.1"/>
    </source>
</evidence>
<dbReference type="EMBL" id="KM226332">
    <property type="protein sequence ID" value="AJA91757.1"/>
    <property type="molecule type" value="Genomic_DNA"/>
</dbReference>
<proteinExistence type="predicted"/>
<evidence type="ECO:0000313" key="1">
    <source>
        <dbReference type="EMBL" id="AAP85752.1"/>
    </source>
</evidence>
<dbReference type="InterPro" id="IPR008416">
    <property type="entry name" value="Baculo_VP1054"/>
</dbReference>
<reference evidence="1 3" key="1">
    <citation type="journal article" date="2003" name="Virology">
        <title>The complete sequence of the Adoxophyes orana granulovirus genome.</title>
        <authorList>
            <person name="Wormleaton S."/>
            <person name="Kuzio J."/>
            <person name="Winstanley D."/>
        </authorList>
    </citation>
    <scope>NUCLEOTIDE SEQUENCE [LARGE SCALE GENOMIC DNA]</scope>
</reference>
<name>Q7T9Q0_GVAO</name>
<organism evidence="1 3">
    <name type="scientific">Adoxophyes orana granulovirus</name>
    <name type="common">AoGV</name>
    <dbReference type="NCBI Taxonomy" id="170617"/>
    <lineage>
        <taxon>Viruses</taxon>
        <taxon>Viruses incertae sedis</taxon>
        <taxon>Naldaviricetes</taxon>
        <taxon>Lefavirales</taxon>
        <taxon>Baculoviridae</taxon>
        <taxon>Betabaculovirus</taxon>
        <taxon>Betabaculovirus adoranae</taxon>
    </lineage>
</organism>
<dbReference type="EMBL" id="AF547984">
    <property type="protein sequence ID" value="AAP85752.1"/>
    <property type="molecule type" value="Genomic_DNA"/>
</dbReference>
<dbReference type="Pfam" id="PF05789">
    <property type="entry name" value="Baculo_VP1054"/>
    <property type="match status" value="1"/>
</dbReference>
<evidence type="ECO:0000313" key="3">
    <source>
        <dbReference type="Proteomes" id="UP000202129"/>
    </source>
</evidence>
<dbReference type="Proteomes" id="UP000202129">
    <property type="component" value="Segment"/>
</dbReference>
<keyword evidence="3" id="KW-1185">Reference proteome</keyword>
<organismHost>
    <name type="scientific">Adoxophyes</name>
    <dbReference type="NCBI Taxonomy" id="85584"/>
</organismHost>
<gene>
    <name evidence="1" type="primary">vp1054</name>
</gene>
<protein>
    <submittedName>
        <fullName evidence="1 2">Vp1054</fullName>
    </submittedName>
</protein>
<sequence length="324" mass="38243">MTSLEDIVTARLTPTYTPLIWTKKHCRLHQGLNNCVSVQKKTNKNQIIYHHYTIMDSRYCDLKGDTYYQWLLSSEEKEHVANFKNGYQNVCEIVIVTEKNDPLRVIEEAGETNISLLRQNIKTVHEYLNDKRNKEKDNESKFYVLFKNMHLQCLYSNTQCVILPCEMYCLYKDGEEPYVNNGLQYFTIPEYEESVLSQDIYKAFLVYNTVLTMMLKEFNPFNDKNKVISKIIESVGLCDGGVEKGKRNRIRICSLNFGSVAPGHVMCPPKDIVKVIYKYSKWRLNPKNYTRYYRLLYTDTLKSQENLLEWSVFINNFKAYFFPE</sequence>
<dbReference type="OrthoDB" id="6189at10239"/>
<dbReference type="KEGG" id="vg:1463339"/>